<dbReference type="RefSeq" id="WP_317488681.1">
    <property type="nucleotide sequence ID" value="NZ_CP136051.1"/>
</dbReference>
<feature type="transmembrane region" description="Helical" evidence="1">
    <location>
        <begin position="12"/>
        <end position="29"/>
    </location>
</feature>
<reference evidence="2 3" key="1">
    <citation type="journal article" date="2023" name="Microbiol. Resour. Announc.">
        <title>Complete Genome Sequence of Imperialibacter roseus strain P4T.</title>
        <authorList>
            <person name="Tizabi D.R."/>
            <person name="Bachvaroff T."/>
            <person name="Hill R.T."/>
        </authorList>
    </citation>
    <scope>NUCLEOTIDE SEQUENCE [LARGE SCALE GENOMIC DNA]</scope>
    <source>
        <strain evidence="2 3">P4T</strain>
    </source>
</reference>
<sequence length="273" mass="30290">MGRSFIIGLLKHGSLEVALGAVVMSMVVASTCDAYVPASVYISLFLAVWFIYILDRLFDARKIPTSASNPRHHFYQEHFSQLLTVLVIVGCVGLGSLVYLPAPVLLYGVLVMGSCLLYLLWVFLSTRSLPKEVVVAALYTAGISLAPRALASSGVGPVDLLIFMVIFLIAFINLILFSRQERQYDMADSQESFITRWKPEKIGLLLRAAFTMAIIGIAGFSWFSDSLLALQGLLMLMLGVLWILYQRMADFETSFTYRLIGDGIFLMPILLLI</sequence>
<keyword evidence="1" id="KW-0812">Transmembrane</keyword>
<protein>
    <recommendedName>
        <fullName evidence="4">Prenyltransferase</fullName>
    </recommendedName>
</protein>
<evidence type="ECO:0008006" key="4">
    <source>
        <dbReference type="Google" id="ProtNLM"/>
    </source>
</evidence>
<feature type="transmembrane region" description="Helical" evidence="1">
    <location>
        <begin position="79"/>
        <end position="99"/>
    </location>
</feature>
<feature type="transmembrane region" description="Helical" evidence="1">
    <location>
        <begin position="105"/>
        <end position="124"/>
    </location>
</feature>
<evidence type="ECO:0000313" key="2">
    <source>
        <dbReference type="EMBL" id="WOK05936.1"/>
    </source>
</evidence>
<name>A0ABZ0IN25_9BACT</name>
<feature type="transmembrane region" description="Helical" evidence="1">
    <location>
        <begin position="204"/>
        <end position="222"/>
    </location>
</feature>
<dbReference type="Proteomes" id="UP001302349">
    <property type="component" value="Chromosome"/>
</dbReference>
<dbReference type="EMBL" id="CP136051">
    <property type="protein sequence ID" value="WOK05936.1"/>
    <property type="molecule type" value="Genomic_DNA"/>
</dbReference>
<feature type="transmembrane region" description="Helical" evidence="1">
    <location>
        <begin position="228"/>
        <end position="245"/>
    </location>
</feature>
<gene>
    <name evidence="2" type="ORF">RT717_22935</name>
</gene>
<feature type="transmembrane region" description="Helical" evidence="1">
    <location>
        <begin position="157"/>
        <end position="177"/>
    </location>
</feature>
<keyword evidence="1" id="KW-0472">Membrane</keyword>
<evidence type="ECO:0000256" key="1">
    <source>
        <dbReference type="SAM" id="Phobius"/>
    </source>
</evidence>
<keyword evidence="1" id="KW-1133">Transmembrane helix</keyword>
<accession>A0ABZ0IN25</accession>
<evidence type="ECO:0000313" key="3">
    <source>
        <dbReference type="Proteomes" id="UP001302349"/>
    </source>
</evidence>
<feature type="transmembrane region" description="Helical" evidence="1">
    <location>
        <begin position="133"/>
        <end position="151"/>
    </location>
</feature>
<feature type="transmembrane region" description="Helical" evidence="1">
    <location>
        <begin position="35"/>
        <end position="58"/>
    </location>
</feature>
<organism evidence="2 3">
    <name type="scientific">Imperialibacter roseus</name>
    <dbReference type="NCBI Taxonomy" id="1324217"/>
    <lineage>
        <taxon>Bacteria</taxon>
        <taxon>Pseudomonadati</taxon>
        <taxon>Bacteroidota</taxon>
        <taxon>Cytophagia</taxon>
        <taxon>Cytophagales</taxon>
        <taxon>Flammeovirgaceae</taxon>
        <taxon>Imperialibacter</taxon>
    </lineage>
</organism>
<keyword evidence="3" id="KW-1185">Reference proteome</keyword>
<proteinExistence type="predicted"/>